<proteinExistence type="predicted"/>
<dbReference type="AlphaFoldDB" id="A0A182U5W2"/>
<keyword evidence="3" id="KW-1185">Reference proteome</keyword>
<reference evidence="3" key="1">
    <citation type="submission" date="2014-01" db="EMBL/GenBank/DDBJ databases">
        <title>The Genome Sequence of Anopheles melas CM1001059_A (V2).</title>
        <authorList>
            <consortium name="The Broad Institute Genomics Platform"/>
            <person name="Neafsey D.E."/>
            <person name="Besansky N."/>
            <person name="Howell P."/>
            <person name="Walton C."/>
            <person name="Young S.K."/>
            <person name="Zeng Q."/>
            <person name="Gargeya S."/>
            <person name="Fitzgerald M."/>
            <person name="Haas B."/>
            <person name="Abouelleil A."/>
            <person name="Allen A.W."/>
            <person name="Alvarado L."/>
            <person name="Arachchi H.M."/>
            <person name="Berlin A.M."/>
            <person name="Chapman S.B."/>
            <person name="Gainer-Dewar J."/>
            <person name="Goldberg J."/>
            <person name="Griggs A."/>
            <person name="Gujja S."/>
            <person name="Hansen M."/>
            <person name="Howarth C."/>
            <person name="Imamovic A."/>
            <person name="Ireland A."/>
            <person name="Larimer J."/>
            <person name="McCowan C."/>
            <person name="Murphy C."/>
            <person name="Pearson M."/>
            <person name="Poon T.W."/>
            <person name="Priest M."/>
            <person name="Roberts A."/>
            <person name="Saif S."/>
            <person name="Shea T."/>
            <person name="Sisk P."/>
            <person name="Sykes S."/>
            <person name="Wortman J."/>
            <person name="Nusbaum C."/>
            <person name="Birren B."/>
        </authorList>
    </citation>
    <scope>NUCLEOTIDE SEQUENCE [LARGE SCALE GENOMIC DNA]</scope>
    <source>
        <strain evidence="3">CM1001059</strain>
    </source>
</reference>
<sequence>MVKTKAKINPPTNRYRASNFPPHALPPTDQTSADGLEAVELAEDGTAGGGGDQHQPGGGGRGQVRVKRKSGKATGALSRPKGASDSGSKSISRNANKALHTCIICICTRCSRSSLSHRVMLAAALR</sequence>
<evidence type="ECO:0000313" key="3">
    <source>
        <dbReference type="Proteomes" id="UP000075902"/>
    </source>
</evidence>
<feature type="compositionally biased region" description="Gly residues" evidence="1">
    <location>
        <begin position="46"/>
        <end position="62"/>
    </location>
</feature>
<evidence type="ECO:0000256" key="1">
    <source>
        <dbReference type="SAM" id="MobiDB-lite"/>
    </source>
</evidence>
<organism evidence="2 3">
    <name type="scientific">Anopheles melas</name>
    <dbReference type="NCBI Taxonomy" id="34690"/>
    <lineage>
        <taxon>Eukaryota</taxon>
        <taxon>Metazoa</taxon>
        <taxon>Ecdysozoa</taxon>
        <taxon>Arthropoda</taxon>
        <taxon>Hexapoda</taxon>
        <taxon>Insecta</taxon>
        <taxon>Pterygota</taxon>
        <taxon>Neoptera</taxon>
        <taxon>Endopterygota</taxon>
        <taxon>Diptera</taxon>
        <taxon>Nematocera</taxon>
        <taxon>Culicoidea</taxon>
        <taxon>Culicidae</taxon>
        <taxon>Anophelinae</taxon>
        <taxon>Anopheles</taxon>
    </lineage>
</organism>
<feature type="region of interest" description="Disordered" evidence="1">
    <location>
        <begin position="1"/>
        <end position="91"/>
    </location>
</feature>
<dbReference type="STRING" id="34690.A0A182U5W2"/>
<name>A0A182U5W2_9DIPT</name>
<evidence type="ECO:0000313" key="2">
    <source>
        <dbReference type="EnsemblMetazoa" id="AMEC014470-PA"/>
    </source>
</evidence>
<dbReference type="Proteomes" id="UP000075902">
    <property type="component" value="Unassembled WGS sequence"/>
</dbReference>
<dbReference type="VEuPathDB" id="VectorBase:AMEC014470"/>
<reference evidence="2" key="2">
    <citation type="submission" date="2020-05" db="UniProtKB">
        <authorList>
            <consortium name="EnsemblMetazoa"/>
        </authorList>
    </citation>
    <scope>IDENTIFICATION</scope>
    <source>
        <strain evidence="2">CM1001059</strain>
    </source>
</reference>
<accession>A0A182U5W2</accession>
<protein>
    <submittedName>
        <fullName evidence="2">Uncharacterized protein</fullName>
    </submittedName>
</protein>
<dbReference type="EnsemblMetazoa" id="AMEC014470-RA">
    <property type="protein sequence ID" value="AMEC014470-PA"/>
    <property type="gene ID" value="AMEC014470"/>
</dbReference>